<dbReference type="Pfam" id="PF03959">
    <property type="entry name" value="FSH1"/>
    <property type="match status" value="1"/>
</dbReference>
<dbReference type="InterPro" id="IPR005645">
    <property type="entry name" value="FSH-like_dom"/>
</dbReference>
<reference evidence="4 5" key="1">
    <citation type="submission" date="2019-06" db="EMBL/GenBank/DDBJ databases">
        <authorList>
            <person name="Broberg M."/>
        </authorList>
    </citation>
    <scope>NUCLEOTIDE SEQUENCE [LARGE SCALE GENOMIC DNA]</scope>
</reference>
<keyword evidence="5" id="KW-1185">Reference proteome</keyword>
<sequence length="272" mass="30089">MSPHRILSPEEESLDLPRILCLHGGGVNSTIFRMQCRIIVKELRSTFRLCFADAPYTCGPGPGMIPTYKDYGPYRRWLRHKPEHEEVDSAEGAQAIIDSLAEAIESDNRQGATGEWVGLLGFSQGAKVAASVLLMQDNERKNQLAPRLPCSFRFAVIMAGSAPLITFDSDVLSSPYLATAAQSTALHLNFDSCRDQVAPEKAHLVRSPTVHVHGMRDPGINLHWQLMEHYCQGQGGARLIEWDGDHRLPIKLRDVRAITTAILEVAQEAAVL</sequence>
<evidence type="ECO:0000313" key="4">
    <source>
        <dbReference type="EMBL" id="VUC31780.1"/>
    </source>
</evidence>
<organism evidence="4 5">
    <name type="scientific">Bionectria ochroleuca</name>
    <name type="common">Gliocladium roseum</name>
    <dbReference type="NCBI Taxonomy" id="29856"/>
    <lineage>
        <taxon>Eukaryota</taxon>
        <taxon>Fungi</taxon>
        <taxon>Dikarya</taxon>
        <taxon>Ascomycota</taxon>
        <taxon>Pezizomycotina</taxon>
        <taxon>Sordariomycetes</taxon>
        <taxon>Hypocreomycetidae</taxon>
        <taxon>Hypocreales</taxon>
        <taxon>Bionectriaceae</taxon>
        <taxon>Clonostachys</taxon>
    </lineage>
</organism>
<dbReference type="Gene3D" id="3.40.50.1820">
    <property type="entry name" value="alpha/beta hydrolase"/>
    <property type="match status" value="1"/>
</dbReference>
<evidence type="ECO:0000256" key="1">
    <source>
        <dbReference type="ARBA" id="ARBA00005863"/>
    </source>
</evidence>
<feature type="domain" description="Serine hydrolase" evidence="3">
    <location>
        <begin position="17"/>
        <end position="256"/>
    </location>
</feature>
<dbReference type="EMBL" id="CABFNS010000837">
    <property type="protein sequence ID" value="VUC31780.1"/>
    <property type="molecule type" value="Genomic_DNA"/>
</dbReference>
<dbReference type="InterPro" id="IPR050593">
    <property type="entry name" value="LovG"/>
</dbReference>
<comment type="similarity">
    <text evidence="1">Belongs to the LovG family.</text>
</comment>
<evidence type="ECO:0000256" key="2">
    <source>
        <dbReference type="ARBA" id="ARBA00022801"/>
    </source>
</evidence>
<accession>A0ABY6UKS4</accession>
<keyword evidence="2" id="KW-0378">Hydrolase</keyword>
<comment type="caution">
    <text evidence="4">The sequence shown here is derived from an EMBL/GenBank/DDBJ whole genome shotgun (WGS) entry which is preliminary data.</text>
</comment>
<name>A0ABY6UKS4_BIOOC</name>
<dbReference type="PANTHER" id="PTHR48070">
    <property type="entry name" value="ESTERASE OVCA2"/>
    <property type="match status" value="1"/>
</dbReference>
<protein>
    <recommendedName>
        <fullName evidence="3">Serine hydrolase domain-containing protein</fullName>
    </recommendedName>
</protein>
<dbReference type="Proteomes" id="UP000766486">
    <property type="component" value="Unassembled WGS sequence"/>
</dbReference>
<dbReference type="PANTHER" id="PTHR48070:SF3">
    <property type="entry name" value="ESTERASE DBAE-RELATED"/>
    <property type="match status" value="1"/>
</dbReference>
<dbReference type="InterPro" id="IPR029058">
    <property type="entry name" value="AB_hydrolase_fold"/>
</dbReference>
<evidence type="ECO:0000259" key="3">
    <source>
        <dbReference type="Pfam" id="PF03959"/>
    </source>
</evidence>
<evidence type="ECO:0000313" key="5">
    <source>
        <dbReference type="Proteomes" id="UP000766486"/>
    </source>
</evidence>
<proteinExistence type="inferred from homology"/>
<dbReference type="SUPFAM" id="SSF53474">
    <property type="entry name" value="alpha/beta-Hydrolases"/>
    <property type="match status" value="1"/>
</dbReference>
<gene>
    <name evidence="4" type="ORF">CLO192961_LOCUS315633</name>
</gene>